<dbReference type="EMBL" id="MU858053">
    <property type="protein sequence ID" value="KAK4218447.1"/>
    <property type="molecule type" value="Genomic_DNA"/>
</dbReference>
<evidence type="ECO:0000256" key="1">
    <source>
        <dbReference type="SAM" id="MobiDB-lite"/>
    </source>
</evidence>
<gene>
    <name evidence="2" type="ORF">QBC37DRAFT_412530</name>
</gene>
<evidence type="ECO:0000313" key="2">
    <source>
        <dbReference type="EMBL" id="KAK4218447.1"/>
    </source>
</evidence>
<protein>
    <submittedName>
        <fullName evidence="2">Uncharacterized protein</fullName>
    </submittedName>
</protein>
<dbReference type="GO" id="GO:0008080">
    <property type="term" value="F:N-acetyltransferase activity"/>
    <property type="evidence" value="ECO:0007669"/>
    <property type="project" value="TreeGrafter"/>
</dbReference>
<reference evidence="2" key="1">
    <citation type="journal article" date="2023" name="Mol. Phylogenet. Evol.">
        <title>Genome-scale phylogeny and comparative genomics of the fungal order Sordariales.</title>
        <authorList>
            <person name="Hensen N."/>
            <person name="Bonometti L."/>
            <person name="Westerberg I."/>
            <person name="Brannstrom I.O."/>
            <person name="Guillou S."/>
            <person name="Cros-Aarteil S."/>
            <person name="Calhoun S."/>
            <person name="Haridas S."/>
            <person name="Kuo A."/>
            <person name="Mondo S."/>
            <person name="Pangilinan J."/>
            <person name="Riley R."/>
            <person name="LaButti K."/>
            <person name="Andreopoulos B."/>
            <person name="Lipzen A."/>
            <person name="Chen C."/>
            <person name="Yan M."/>
            <person name="Daum C."/>
            <person name="Ng V."/>
            <person name="Clum A."/>
            <person name="Steindorff A."/>
            <person name="Ohm R.A."/>
            <person name="Martin F."/>
            <person name="Silar P."/>
            <person name="Natvig D.O."/>
            <person name="Lalanne C."/>
            <person name="Gautier V."/>
            <person name="Ament-Velasquez S.L."/>
            <person name="Kruys A."/>
            <person name="Hutchinson M.I."/>
            <person name="Powell A.J."/>
            <person name="Barry K."/>
            <person name="Miller A.N."/>
            <person name="Grigoriev I.V."/>
            <person name="Debuchy R."/>
            <person name="Gladieux P."/>
            <person name="Hiltunen Thoren M."/>
            <person name="Johannesson H."/>
        </authorList>
    </citation>
    <scope>NUCLEOTIDE SEQUENCE</scope>
    <source>
        <strain evidence="2">PSN293</strain>
    </source>
</reference>
<comment type="caution">
    <text evidence="2">The sequence shown here is derived from an EMBL/GenBank/DDBJ whole genome shotgun (WGS) entry which is preliminary data.</text>
</comment>
<dbReference type="AlphaFoldDB" id="A0AAN6YKP0"/>
<dbReference type="PANTHER" id="PTHR28037">
    <property type="entry name" value="ALCOHOL O-ACETYLTRANSFERASE 1-RELATED"/>
    <property type="match status" value="1"/>
</dbReference>
<reference evidence="2" key="2">
    <citation type="submission" date="2023-05" db="EMBL/GenBank/DDBJ databases">
        <authorList>
            <consortium name="Lawrence Berkeley National Laboratory"/>
            <person name="Steindorff A."/>
            <person name="Hensen N."/>
            <person name="Bonometti L."/>
            <person name="Westerberg I."/>
            <person name="Brannstrom I.O."/>
            <person name="Guillou S."/>
            <person name="Cros-Aarteil S."/>
            <person name="Calhoun S."/>
            <person name="Haridas S."/>
            <person name="Kuo A."/>
            <person name="Mondo S."/>
            <person name="Pangilinan J."/>
            <person name="Riley R."/>
            <person name="Labutti K."/>
            <person name="Andreopoulos B."/>
            <person name="Lipzen A."/>
            <person name="Chen C."/>
            <person name="Yanf M."/>
            <person name="Daum C."/>
            <person name="Ng V."/>
            <person name="Clum A."/>
            <person name="Ohm R."/>
            <person name="Martin F."/>
            <person name="Silar P."/>
            <person name="Natvig D."/>
            <person name="Lalanne C."/>
            <person name="Gautier V."/>
            <person name="Ament-Velasquez S.L."/>
            <person name="Kruys A."/>
            <person name="Hutchinson M.I."/>
            <person name="Powell A.J."/>
            <person name="Barry K."/>
            <person name="Miller A.N."/>
            <person name="Grigoriev I.V."/>
            <person name="Debuchy R."/>
            <person name="Gladieux P."/>
            <person name="Thoren M.H."/>
            <person name="Johannesson H."/>
        </authorList>
    </citation>
    <scope>NUCLEOTIDE SEQUENCE</scope>
    <source>
        <strain evidence="2">PSN293</strain>
    </source>
</reference>
<dbReference type="InterPro" id="IPR052058">
    <property type="entry name" value="Alcohol_O-acetyltransferase"/>
</dbReference>
<feature type="region of interest" description="Disordered" evidence="1">
    <location>
        <begin position="130"/>
        <end position="157"/>
    </location>
</feature>
<organism evidence="2 3">
    <name type="scientific">Rhypophila decipiens</name>
    <dbReference type="NCBI Taxonomy" id="261697"/>
    <lineage>
        <taxon>Eukaryota</taxon>
        <taxon>Fungi</taxon>
        <taxon>Dikarya</taxon>
        <taxon>Ascomycota</taxon>
        <taxon>Pezizomycotina</taxon>
        <taxon>Sordariomycetes</taxon>
        <taxon>Sordariomycetidae</taxon>
        <taxon>Sordariales</taxon>
        <taxon>Naviculisporaceae</taxon>
        <taxon>Rhypophila</taxon>
    </lineage>
</organism>
<dbReference type="PANTHER" id="PTHR28037:SF1">
    <property type="entry name" value="ALCOHOL O-ACETYLTRANSFERASE 1-RELATED"/>
    <property type="match status" value="1"/>
</dbReference>
<accession>A0AAN6YKP0</accession>
<proteinExistence type="predicted"/>
<dbReference type="Proteomes" id="UP001301769">
    <property type="component" value="Unassembled WGS sequence"/>
</dbReference>
<keyword evidence="3" id="KW-1185">Reference proteome</keyword>
<name>A0AAN6YKP0_9PEZI</name>
<evidence type="ECO:0000313" key="3">
    <source>
        <dbReference type="Proteomes" id="UP001301769"/>
    </source>
</evidence>
<sequence length="335" mass="37197">MLNAGGNEAALSDFFSLKGDILTLPESPPPLLPTPIETLRQLPVDFRFLARRVWEEYGPRFLTRDVTWAAWCPIVSSPYKTQYRDFYVDKASLSAILALCREHKTTITALMNGLALVSFSSRLDSKTAPGFQSSTMIDHRRNLPPASSPPPDVPWGENERAVGNYVTQLMHRYEPGLVAGIRSKLLLPGTKGGDLSADLVHELWAEAARNRQQIVDKLQNCQHNDLIGLFKWVNVRDWQETMREMAKKTRQFSWIVTNIGVMMGGSDDDQKWSMTRAQFGLSAEIPAAAIEFSPVSVAGQGMSVGASWPDCALDSAFGEGVMGDLERWLGQLVRG</sequence>